<evidence type="ECO:0000313" key="2">
    <source>
        <dbReference type="Proteomes" id="UP001345963"/>
    </source>
</evidence>
<dbReference type="Proteomes" id="UP001345963">
    <property type="component" value="Unassembled WGS sequence"/>
</dbReference>
<evidence type="ECO:0000313" key="1">
    <source>
        <dbReference type="EMBL" id="MED6245987.1"/>
    </source>
</evidence>
<feature type="non-terminal residue" evidence="1">
    <location>
        <position position="1"/>
    </location>
</feature>
<dbReference type="EMBL" id="JAHUTI010041802">
    <property type="protein sequence ID" value="MED6245987.1"/>
    <property type="molecule type" value="Genomic_DNA"/>
</dbReference>
<name>A0ABU7B633_9TELE</name>
<protein>
    <submittedName>
        <fullName evidence="1">Uncharacterized protein</fullName>
    </submittedName>
</protein>
<sequence>AVADDRSADQDCKVFTSTASCLKRCQLWSSRSVNSWKLVWPLKMKDKQSV</sequence>
<organism evidence="1 2">
    <name type="scientific">Ataeniobius toweri</name>
    <dbReference type="NCBI Taxonomy" id="208326"/>
    <lineage>
        <taxon>Eukaryota</taxon>
        <taxon>Metazoa</taxon>
        <taxon>Chordata</taxon>
        <taxon>Craniata</taxon>
        <taxon>Vertebrata</taxon>
        <taxon>Euteleostomi</taxon>
        <taxon>Actinopterygii</taxon>
        <taxon>Neopterygii</taxon>
        <taxon>Teleostei</taxon>
        <taxon>Neoteleostei</taxon>
        <taxon>Acanthomorphata</taxon>
        <taxon>Ovalentaria</taxon>
        <taxon>Atherinomorphae</taxon>
        <taxon>Cyprinodontiformes</taxon>
        <taxon>Goodeidae</taxon>
        <taxon>Ataeniobius</taxon>
    </lineage>
</organism>
<keyword evidence="2" id="KW-1185">Reference proteome</keyword>
<reference evidence="1 2" key="1">
    <citation type="submission" date="2021-07" db="EMBL/GenBank/DDBJ databases">
        <authorList>
            <person name="Palmer J.M."/>
        </authorList>
    </citation>
    <scope>NUCLEOTIDE SEQUENCE [LARGE SCALE GENOMIC DNA]</scope>
    <source>
        <strain evidence="1 2">AT_MEX2019</strain>
        <tissue evidence="1">Muscle</tissue>
    </source>
</reference>
<proteinExistence type="predicted"/>
<gene>
    <name evidence="1" type="ORF">ATANTOWER_011333</name>
</gene>
<accession>A0ABU7B633</accession>
<comment type="caution">
    <text evidence="1">The sequence shown here is derived from an EMBL/GenBank/DDBJ whole genome shotgun (WGS) entry which is preliminary data.</text>
</comment>